<organism evidence="11 12">
    <name type="scientific">Chlamydomonas reinhardtii</name>
    <name type="common">Chlamydomonas smithii</name>
    <dbReference type="NCBI Taxonomy" id="3055"/>
    <lineage>
        <taxon>Eukaryota</taxon>
        <taxon>Viridiplantae</taxon>
        <taxon>Chlorophyta</taxon>
        <taxon>core chlorophytes</taxon>
        <taxon>Chlorophyceae</taxon>
        <taxon>CS clade</taxon>
        <taxon>Chlamydomonadales</taxon>
        <taxon>Chlamydomonadaceae</taxon>
        <taxon>Chlamydomonas</taxon>
    </lineage>
</organism>
<feature type="transmembrane region" description="Helical" evidence="9">
    <location>
        <begin position="133"/>
        <end position="154"/>
    </location>
</feature>
<evidence type="ECO:0000256" key="7">
    <source>
        <dbReference type="ARBA" id="ARBA00023136"/>
    </source>
</evidence>
<keyword evidence="6 9" id="KW-1133">Transmembrane helix</keyword>
<evidence type="ECO:0000256" key="4">
    <source>
        <dbReference type="ARBA" id="ARBA00022692"/>
    </source>
</evidence>
<evidence type="ECO:0000256" key="2">
    <source>
        <dbReference type="ARBA" id="ARBA00009749"/>
    </source>
</evidence>
<feature type="transmembrane region" description="Helical" evidence="9">
    <location>
        <begin position="59"/>
        <end position="79"/>
    </location>
</feature>
<dbReference type="GO" id="GO:0008324">
    <property type="term" value="F:monoatomic cation transmembrane transporter activity"/>
    <property type="evidence" value="ECO:0007669"/>
    <property type="project" value="InterPro"/>
</dbReference>
<dbReference type="GeneID" id="5721046"/>
<dbReference type="ExpressionAtlas" id="A0A2K3DQ39">
    <property type="expression patterns" value="baseline"/>
</dbReference>
<name>A0A2K3DQ39_CHLRE</name>
<dbReference type="EMBL" id="CM008967">
    <property type="protein sequence ID" value="PNW82655.1"/>
    <property type="molecule type" value="Genomic_DNA"/>
</dbReference>
<dbReference type="OMA" id="ISGMWIY"/>
<reference evidence="11 12" key="1">
    <citation type="journal article" date="2007" name="Science">
        <title>The Chlamydomonas genome reveals the evolution of key animal and plant functions.</title>
        <authorList>
            <person name="Merchant S.S."/>
            <person name="Prochnik S.E."/>
            <person name="Vallon O."/>
            <person name="Harris E.H."/>
            <person name="Karpowicz S.J."/>
            <person name="Witman G.B."/>
            <person name="Terry A."/>
            <person name="Salamov A."/>
            <person name="Fritz-Laylin L.K."/>
            <person name="Marechal-Drouard L."/>
            <person name="Marshall W.F."/>
            <person name="Qu L.H."/>
            <person name="Nelson D.R."/>
            <person name="Sanderfoot A.A."/>
            <person name="Spalding M.H."/>
            <person name="Kapitonov V.V."/>
            <person name="Ren Q."/>
            <person name="Ferris P."/>
            <person name="Lindquist E."/>
            <person name="Shapiro H."/>
            <person name="Lucas S.M."/>
            <person name="Grimwood J."/>
            <person name="Schmutz J."/>
            <person name="Cardol P."/>
            <person name="Cerutti H."/>
            <person name="Chanfreau G."/>
            <person name="Chen C.L."/>
            <person name="Cognat V."/>
            <person name="Croft M.T."/>
            <person name="Dent R."/>
            <person name="Dutcher S."/>
            <person name="Fernandez E."/>
            <person name="Fukuzawa H."/>
            <person name="Gonzalez-Ballester D."/>
            <person name="Gonzalez-Halphen D."/>
            <person name="Hallmann A."/>
            <person name="Hanikenne M."/>
            <person name="Hippler M."/>
            <person name="Inwood W."/>
            <person name="Jabbari K."/>
            <person name="Kalanon M."/>
            <person name="Kuras R."/>
            <person name="Lefebvre P.A."/>
            <person name="Lemaire S.D."/>
            <person name="Lobanov A.V."/>
            <person name="Lohr M."/>
            <person name="Manuell A."/>
            <person name="Meier I."/>
            <person name="Mets L."/>
            <person name="Mittag M."/>
            <person name="Mittelmeier T."/>
            <person name="Moroney J.V."/>
            <person name="Moseley J."/>
            <person name="Napoli C."/>
            <person name="Nedelcu A.M."/>
            <person name="Niyogi K."/>
            <person name="Novoselov S.V."/>
            <person name="Paulsen I.T."/>
            <person name="Pazour G."/>
            <person name="Purton S."/>
            <person name="Ral J.P."/>
            <person name="Riano-Pachon D.M."/>
            <person name="Riekhof W."/>
            <person name="Rymarquis L."/>
            <person name="Schroda M."/>
            <person name="Stern D."/>
            <person name="Umen J."/>
            <person name="Willows R."/>
            <person name="Wilson N."/>
            <person name="Zimmer S.L."/>
            <person name="Allmer J."/>
            <person name="Balk J."/>
            <person name="Bisova K."/>
            <person name="Chen C.J."/>
            <person name="Elias M."/>
            <person name="Gendler K."/>
            <person name="Hauser C."/>
            <person name="Lamb M.R."/>
            <person name="Ledford H."/>
            <person name="Long J.C."/>
            <person name="Minagawa J."/>
            <person name="Page M.D."/>
            <person name="Pan J."/>
            <person name="Pootakham W."/>
            <person name="Roje S."/>
            <person name="Rose A."/>
            <person name="Stahlberg E."/>
            <person name="Terauchi A.M."/>
            <person name="Yang P."/>
            <person name="Ball S."/>
            <person name="Bowler C."/>
            <person name="Dieckmann C.L."/>
            <person name="Gladyshev V.N."/>
            <person name="Green P."/>
            <person name="Jorgensen R."/>
            <person name="Mayfield S."/>
            <person name="Mueller-Roeber B."/>
            <person name="Rajamani S."/>
            <person name="Sayre R.T."/>
            <person name="Brokstein P."/>
            <person name="Dubchak I."/>
            <person name="Goodstein D."/>
            <person name="Hornick L."/>
            <person name="Huang Y.W."/>
            <person name="Jhaveri J."/>
            <person name="Luo Y."/>
            <person name="Martinez D."/>
            <person name="Ngau W.C."/>
            <person name="Otillar B."/>
            <person name="Poliakov A."/>
            <person name="Porter A."/>
            <person name="Szajkowski L."/>
            <person name="Werner G."/>
            <person name="Zhou K."/>
            <person name="Grigoriev I.V."/>
            <person name="Rokhsar D.S."/>
            <person name="Grossman A.R."/>
        </authorList>
    </citation>
    <scope>NUCLEOTIDE SEQUENCE [LARGE SCALE GENOMIC DNA]</scope>
    <source>
        <strain evidence="12">CC-503</strain>
        <strain evidence="11">CC-503 cw92 mt+</strain>
    </source>
</reference>
<accession>A0A2K3DQ39</accession>
<gene>
    <name evidence="11" type="ORF">CHLRE_06g288050v5</name>
</gene>
<reference evidence="11" key="2">
    <citation type="submission" date="2017-07" db="EMBL/GenBank/DDBJ databases">
        <title>WGS assembly of Chlamydomonas reinhardtii.</title>
        <authorList>
            <consortium name="Chlamydomonas Annotation Team"/>
            <consortium name="JGI Annotation Team"/>
            <person name="Merchant S.S."/>
            <person name="Prochnik S.E."/>
            <person name="Vallon O."/>
            <person name="Harris E.H."/>
            <person name="Karpowicz S.J."/>
            <person name="Witman G.B."/>
            <person name="Terry A."/>
            <person name="Salamov A."/>
            <person name="Fritz-Laylin L.K."/>
            <person name="Marechal-Drouard L."/>
            <person name="Marshall W.F."/>
            <person name="Qu L.H."/>
            <person name="Nelson D.R."/>
            <person name="Sanderfoot A.A."/>
            <person name="Spalding M.H."/>
            <person name="Kapitonov V.V."/>
            <person name="Ren Q."/>
            <person name="Ferris P."/>
            <person name="Lindquist E."/>
            <person name="Shapiro H."/>
            <person name="Lucas S.M."/>
            <person name="Grimwood J."/>
            <person name="Schmutz J."/>
            <person name="Grigoriev I.V."/>
            <person name="Rokhsar D.S."/>
        </authorList>
    </citation>
    <scope>NUCLEOTIDE SEQUENCE</scope>
    <source>
        <strain evidence="11">CC-503 cw92 mt+</strain>
    </source>
</reference>
<dbReference type="Gramene" id="PNW82655">
    <property type="protein sequence ID" value="PNW82655"/>
    <property type="gene ID" value="CHLRE_06g288050v5"/>
</dbReference>
<evidence type="ECO:0000313" key="11">
    <source>
        <dbReference type="EMBL" id="PNW82656.1"/>
    </source>
</evidence>
<dbReference type="SUPFAM" id="SSF161093">
    <property type="entry name" value="MgtE membrane domain-like"/>
    <property type="match status" value="1"/>
</dbReference>
<feature type="region of interest" description="Disordered" evidence="8">
    <location>
        <begin position="275"/>
        <end position="294"/>
    </location>
</feature>
<evidence type="ECO:0000259" key="10">
    <source>
        <dbReference type="Pfam" id="PF01769"/>
    </source>
</evidence>
<evidence type="ECO:0000256" key="6">
    <source>
        <dbReference type="ARBA" id="ARBA00022989"/>
    </source>
</evidence>
<keyword evidence="12" id="KW-1185">Reference proteome</keyword>
<evidence type="ECO:0000256" key="5">
    <source>
        <dbReference type="ARBA" id="ARBA00022842"/>
    </source>
</evidence>
<keyword evidence="4 9" id="KW-0812">Transmembrane</keyword>
<feature type="compositionally biased region" description="Basic residues" evidence="8">
    <location>
        <begin position="283"/>
        <end position="294"/>
    </location>
</feature>
<dbReference type="RefSeq" id="XP_042924082.1">
    <property type="nucleotide sequence ID" value="XM_043063376.1"/>
</dbReference>
<feature type="domain" description="SLC41A/MgtE integral membrane" evidence="10">
    <location>
        <begin position="93"/>
        <end position="217"/>
    </location>
</feature>
<protein>
    <recommendedName>
        <fullName evidence="10">SLC41A/MgtE integral membrane domain-containing protein</fullName>
    </recommendedName>
</protein>
<keyword evidence="7 9" id="KW-0472">Membrane</keyword>
<evidence type="ECO:0000313" key="12">
    <source>
        <dbReference type="Proteomes" id="UP000006906"/>
    </source>
</evidence>
<dbReference type="KEGG" id="cre:CHLRE_06g288050v5"/>
<dbReference type="Pfam" id="PF01769">
    <property type="entry name" value="MgtE"/>
    <property type="match status" value="1"/>
</dbReference>
<dbReference type="STRING" id="3055.A0A2K3DQ39"/>
<dbReference type="AlphaFoldDB" id="A0A2K3DQ39"/>
<evidence type="ECO:0000256" key="8">
    <source>
        <dbReference type="SAM" id="MobiDB-lite"/>
    </source>
</evidence>
<proteinExistence type="inferred from homology"/>
<dbReference type="PANTHER" id="PTHR41394:SF8">
    <property type="entry name" value="MAGNESIUM TRANSPORTER MGTE"/>
    <property type="match status" value="1"/>
</dbReference>
<evidence type="ECO:0000256" key="1">
    <source>
        <dbReference type="ARBA" id="ARBA00004141"/>
    </source>
</evidence>
<dbReference type="Proteomes" id="UP000006906">
    <property type="component" value="Chromosome 6"/>
</dbReference>
<keyword evidence="5" id="KW-0460">Magnesium</keyword>
<sequence>MVLTAFRVDKELKGSPLRDDEKDRLVHSLDVRPSGSASKSASEDDYSRENVLSITRERCGWLITFCLGLLLSALIVERFEDLLEHHVQLSFFVPLIMGHGGNTGSQTVSTLIRALALRQIGQRDLLRTVIKESVAGALMGGLLGALILLVSLLWPHLGAGVGLTVGLALPIISMWANGVGALLTMLADRFKFDPAVTSVPLMTTIVDATGLIIYFYIAELFLDVSVDAEVAHAAQGAGAAAGSGKATAQMVAAAAAAASKSGAAKAVTDTVKKLMSPPPPGKHALKGKAKSLFL</sequence>
<feature type="transmembrane region" description="Helical" evidence="9">
    <location>
        <begin position="195"/>
        <end position="217"/>
    </location>
</feature>
<dbReference type="PANTHER" id="PTHR41394">
    <property type="entry name" value="MAGNESIUM TRANSPORTER MGTE"/>
    <property type="match status" value="1"/>
</dbReference>
<dbReference type="GO" id="GO:0016020">
    <property type="term" value="C:membrane"/>
    <property type="evidence" value="ECO:0007669"/>
    <property type="project" value="UniProtKB-SubCell"/>
</dbReference>
<comment type="subcellular location">
    <subcellularLocation>
        <location evidence="1">Membrane</location>
        <topology evidence="1">Multi-pass membrane protein</topology>
    </subcellularLocation>
</comment>
<dbReference type="InterPro" id="IPR006667">
    <property type="entry name" value="SLC41_membr_dom"/>
</dbReference>
<dbReference type="EMBL" id="CM008967">
    <property type="protein sequence ID" value="PNW82656.1"/>
    <property type="molecule type" value="Genomic_DNA"/>
</dbReference>
<dbReference type="Gene3D" id="1.10.357.20">
    <property type="entry name" value="SLC41 divalent cation transporters, integral membrane domain"/>
    <property type="match status" value="1"/>
</dbReference>
<evidence type="ECO:0000256" key="9">
    <source>
        <dbReference type="SAM" id="Phobius"/>
    </source>
</evidence>
<evidence type="ECO:0000256" key="3">
    <source>
        <dbReference type="ARBA" id="ARBA00022448"/>
    </source>
</evidence>
<dbReference type="OrthoDB" id="48232at2759"/>
<dbReference type="InterPro" id="IPR036739">
    <property type="entry name" value="SLC41_membr_dom_sf"/>
</dbReference>
<comment type="similarity">
    <text evidence="2">Belongs to the SLC41A transporter family.</text>
</comment>
<keyword evidence="3" id="KW-0813">Transport</keyword>
<feature type="transmembrane region" description="Helical" evidence="9">
    <location>
        <begin position="91"/>
        <end position="112"/>
    </location>
</feature>
<dbReference type="RefSeq" id="XP_042924081.1">
    <property type="nucleotide sequence ID" value="XM_043063375.1"/>
</dbReference>
<dbReference type="Gramene" id="PNW82656">
    <property type="protein sequence ID" value="PNW82656"/>
    <property type="gene ID" value="CHLRE_06g288050v5"/>
</dbReference>
<feature type="transmembrane region" description="Helical" evidence="9">
    <location>
        <begin position="160"/>
        <end position="183"/>
    </location>
</feature>